<feature type="transmembrane region" description="Helical" evidence="5">
    <location>
        <begin position="82"/>
        <end position="99"/>
    </location>
</feature>
<dbReference type="GO" id="GO:0016020">
    <property type="term" value="C:membrane"/>
    <property type="evidence" value="ECO:0007669"/>
    <property type="project" value="UniProtKB-SubCell"/>
</dbReference>
<dbReference type="PANTHER" id="PTHR30238:SF0">
    <property type="entry name" value="THYLAKOID MEMBRANE PROTEIN TERC, CHLOROPLASTIC"/>
    <property type="match status" value="1"/>
</dbReference>
<evidence type="ECO:0000313" key="6">
    <source>
        <dbReference type="EMBL" id="CAB4940728.1"/>
    </source>
</evidence>
<dbReference type="Pfam" id="PF03741">
    <property type="entry name" value="TerC"/>
    <property type="match status" value="1"/>
</dbReference>
<feature type="transmembrane region" description="Helical" evidence="5">
    <location>
        <begin position="106"/>
        <end position="126"/>
    </location>
</feature>
<name>A0A6J7JBJ4_9ZZZZ</name>
<dbReference type="AlphaFoldDB" id="A0A6J7JBJ4"/>
<gene>
    <name evidence="6" type="ORF">UFOPK3564_02933</name>
</gene>
<protein>
    <submittedName>
        <fullName evidence="6">Unannotated protein</fullName>
    </submittedName>
</protein>
<feature type="transmembrane region" description="Helical" evidence="5">
    <location>
        <begin position="172"/>
        <end position="193"/>
    </location>
</feature>
<evidence type="ECO:0000256" key="1">
    <source>
        <dbReference type="ARBA" id="ARBA00004141"/>
    </source>
</evidence>
<feature type="transmembrane region" description="Helical" evidence="5">
    <location>
        <begin position="266"/>
        <end position="284"/>
    </location>
</feature>
<proteinExistence type="predicted"/>
<evidence type="ECO:0000256" key="2">
    <source>
        <dbReference type="ARBA" id="ARBA00022692"/>
    </source>
</evidence>
<feature type="transmembrane region" description="Helical" evidence="5">
    <location>
        <begin position="41"/>
        <end position="62"/>
    </location>
</feature>
<evidence type="ECO:0000256" key="5">
    <source>
        <dbReference type="SAM" id="Phobius"/>
    </source>
</evidence>
<organism evidence="6">
    <name type="scientific">freshwater metagenome</name>
    <dbReference type="NCBI Taxonomy" id="449393"/>
    <lineage>
        <taxon>unclassified sequences</taxon>
        <taxon>metagenomes</taxon>
        <taxon>ecological metagenomes</taxon>
    </lineage>
</organism>
<keyword evidence="4 5" id="KW-0472">Membrane</keyword>
<feature type="transmembrane region" description="Helical" evidence="5">
    <location>
        <begin position="234"/>
        <end position="254"/>
    </location>
</feature>
<evidence type="ECO:0000256" key="4">
    <source>
        <dbReference type="ARBA" id="ARBA00023136"/>
    </source>
</evidence>
<comment type="subcellular location">
    <subcellularLocation>
        <location evidence="1">Membrane</location>
        <topology evidence="1">Multi-pass membrane protein</topology>
    </subcellularLocation>
</comment>
<keyword evidence="2 5" id="KW-0812">Transmembrane</keyword>
<accession>A0A6J7JBJ4</accession>
<dbReference type="EMBL" id="CAFBMK010000241">
    <property type="protein sequence ID" value="CAB4940728.1"/>
    <property type="molecule type" value="Genomic_DNA"/>
</dbReference>
<sequence>MDAQVDAGLPLWGGLLVFLVLLILVDLRVGSAKKHMDTRTAAIWSGIWVGISILFGLGLLLFEGGEAGSTFFAGYAMEKALSLDNVFVFTLIFAALAVPKDEQPRVLLWGILIALVLRTILIFVGAEALERYSWVAWPFAALLAWTGYKILKSGDEHDAGDKMVARIRKRFPDLKPAAAALVAVAFADVIFAVDSVPAILAITTDTFVVFAANAFALLGLRALFFLVAGAVARFAYLQTGLGVLLIAIAAKLAYGEITGDKIPVGITLGSIVLVLGVAVGASLLKERREGRTDGPAAG</sequence>
<feature type="transmembrane region" description="Helical" evidence="5">
    <location>
        <begin position="132"/>
        <end position="151"/>
    </location>
</feature>
<evidence type="ECO:0000256" key="3">
    <source>
        <dbReference type="ARBA" id="ARBA00022989"/>
    </source>
</evidence>
<reference evidence="6" key="1">
    <citation type="submission" date="2020-05" db="EMBL/GenBank/DDBJ databases">
        <authorList>
            <person name="Chiriac C."/>
            <person name="Salcher M."/>
            <person name="Ghai R."/>
            <person name="Kavagutti S V."/>
        </authorList>
    </citation>
    <scope>NUCLEOTIDE SEQUENCE</scope>
</reference>
<feature type="transmembrane region" description="Helical" evidence="5">
    <location>
        <begin position="12"/>
        <end position="29"/>
    </location>
</feature>
<feature type="transmembrane region" description="Helical" evidence="5">
    <location>
        <begin position="199"/>
        <end position="227"/>
    </location>
</feature>
<dbReference type="PANTHER" id="PTHR30238">
    <property type="entry name" value="MEMBRANE BOUND PREDICTED REDOX MODULATOR"/>
    <property type="match status" value="1"/>
</dbReference>
<keyword evidence="3 5" id="KW-1133">Transmembrane helix</keyword>
<dbReference type="InterPro" id="IPR005496">
    <property type="entry name" value="Integral_membrane_TerC"/>
</dbReference>